<gene>
    <name evidence="2" type="ORF">J2R62_01535</name>
</gene>
<feature type="transmembrane region" description="Helical" evidence="1">
    <location>
        <begin position="365"/>
        <end position="385"/>
    </location>
</feature>
<dbReference type="RefSeq" id="WP_207541497.1">
    <property type="nucleotide sequence ID" value="NZ_JAFNAA010000001.1"/>
</dbReference>
<dbReference type="EMBL" id="JAFNAA010000001">
    <property type="protein sequence ID" value="MBO1106914.1"/>
    <property type="molecule type" value="Genomic_DNA"/>
</dbReference>
<keyword evidence="1" id="KW-1133">Transmembrane helix</keyword>
<feature type="transmembrane region" description="Helical" evidence="1">
    <location>
        <begin position="198"/>
        <end position="226"/>
    </location>
</feature>
<evidence type="ECO:0000256" key="1">
    <source>
        <dbReference type="SAM" id="Phobius"/>
    </source>
</evidence>
<feature type="transmembrane region" description="Helical" evidence="1">
    <location>
        <begin position="434"/>
        <end position="454"/>
    </location>
</feature>
<feature type="transmembrane region" description="Helical" evidence="1">
    <location>
        <begin position="165"/>
        <end position="186"/>
    </location>
</feature>
<name>A0A8I2B0P9_PLESH</name>
<evidence type="ECO:0000313" key="3">
    <source>
        <dbReference type="Proteomes" id="UP000664658"/>
    </source>
</evidence>
<dbReference type="AlphaFoldDB" id="A0A8I2B0P9"/>
<comment type="caution">
    <text evidence="2">The sequence shown here is derived from an EMBL/GenBank/DDBJ whole genome shotgun (WGS) entry which is preliminary data.</text>
</comment>
<protein>
    <submittedName>
        <fullName evidence="2">Capsular biosynthesis protein</fullName>
    </submittedName>
</protein>
<feature type="transmembrane region" description="Helical" evidence="1">
    <location>
        <begin position="86"/>
        <end position="108"/>
    </location>
</feature>
<feature type="transmembrane region" description="Helical" evidence="1">
    <location>
        <begin position="30"/>
        <end position="47"/>
    </location>
</feature>
<feature type="transmembrane region" description="Helical" evidence="1">
    <location>
        <begin position="7"/>
        <end position="24"/>
    </location>
</feature>
<accession>A0A8I2B0P9</accession>
<keyword evidence="1" id="KW-0812">Transmembrane</keyword>
<keyword evidence="1" id="KW-0472">Membrane</keyword>
<proteinExistence type="predicted"/>
<dbReference type="Proteomes" id="UP000664658">
    <property type="component" value="Unassembled WGS sequence"/>
</dbReference>
<feature type="transmembrane region" description="Helical" evidence="1">
    <location>
        <begin position="246"/>
        <end position="266"/>
    </location>
</feature>
<feature type="transmembrane region" description="Helical" evidence="1">
    <location>
        <begin position="405"/>
        <end position="422"/>
    </location>
</feature>
<reference evidence="2" key="1">
    <citation type="submission" date="2021-03" db="EMBL/GenBank/DDBJ databases">
        <title>Plesiomonas shigelloides zfcc0051, isolated from zebrafish feces.</title>
        <authorList>
            <person name="Vanderhoek Z."/>
            <person name="Gaulke C."/>
        </authorList>
    </citation>
    <scope>NUCLEOTIDE SEQUENCE</scope>
    <source>
        <strain evidence="2">Zfcc0051</strain>
    </source>
</reference>
<feature type="transmembrane region" description="Helical" evidence="1">
    <location>
        <begin position="59"/>
        <end position="80"/>
    </location>
</feature>
<evidence type="ECO:0000313" key="2">
    <source>
        <dbReference type="EMBL" id="MBO1106914.1"/>
    </source>
</evidence>
<feature type="transmembrane region" description="Helical" evidence="1">
    <location>
        <begin position="120"/>
        <end position="145"/>
    </location>
</feature>
<sequence>MNTATYMQGYLFTTLVVCGLAQYFTGVSAFLWLPFLLALGMVLLLPLQTRYSPLHLDHSTTLLLVLFAGFFLLALLTTLLQNGVAVTIVGMKNELALSLIFPALLLGFCRESQIYRITRCFYWVFYLQIPVVLYQILVVVPHRVAVKGEFEKWDSVVGTFGGDPLGGGNTGALGMFCLLIMLLKLSEFKYGLTSKGSLALHLLLAFGLCVLGEIKFVIFLAPLLLALVWLSPSYIRGMKSFDLKKLLLIALGLALILALAVIILAASYSSAFGAGQTNGALDLFLDSLSYIFDPHHINPETGELGRMTTFFFWAANANLHGFSNVLFGYGLNTTNHGSTVAPGYLNLVFNVLLDSTSLSMMLWELGLAGSVLFIALFGGACVLAWPKPLLERATMSEADVRLVSYQPAFVAFTIACLLSLPYSQLLMLIPMLQFLFYFVLGAMLVIRNAVYQVAQSGEAQ</sequence>
<organism evidence="2 3">
    <name type="scientific">Plesiomonas shigelloides</name>
    <name type="common">Aeromonas shigelloides</name>
    <dbReference type="NCBI Taxonomy" id="703"/>
    <lineage>
        <taxon>Bacteria</taxon>
        <taxon>Pseudomonadati</taxon>
        <taxon>Pseudomonadota</taxon>
        <taxon>Gammaproteobacteria</taxon>
        <taxon>Enterobacterales</taxon>
        <taxon>Enterobacteriaceae</taxon>
        <taxon>Plesiomonas</taxon>
    </lineage>
</organism>